<keyword evidence="1" id="KW-0472">Membrane</keyword>
<keyword evidence="1" id="KW-0812">Transmembrane</keyword>
<proteinExistence type="predicted"/>
<dbReference type="KEGG" id="ahal:FTX54_007265"/>
<organism evidence="2 3">
    <name type="scientific">Alkalicoccus halolimnae</name>
    <dbReference type="NCBI Taxonomy" id="1667239"/>
    <lineage>
        <taxon>Bacteria</taxon>
        <taxon>Bacillati</taxon>
        <taxon>Bacillota</taxon>
        <taxon>Bacilli</taxon>
        <taxon>Bacillales</taxon>
        <taxon>Bacillaceae</taxon>
        <taxon>Alkalicoccus</taxon>
    </lineage>
</organism>
<evidence type="ECO:0000313" key="2">
    <source>
        <dbReference type="EMBL" id="WWD81334.1"/>
    </source>
</evidence>
<reference evidence="2 3" key="1">
    <citation type="submission" date="2024-01" db="EMBL/GenBank/DDBJ databases">
        <title>Complete Genome Sequence of Alkalicoccus halolimnae BZ-SZ-XJ29T, a Moderately Halophilic Bacterium Isolated from a Salt Lake.</title>
        <authorList>
            <person name="Zhao B."/>
        </authorList>
    </citation>
    <scope>NUCLEOTIDE SEQUENCE [LARGE SCALE GENOMIC DNA]</scope>
    <source>
        <strain evidence="2 3">BZ-SZ-XJ29</strain>
    </source>
</reference>
<gene>
    <name evidence="2" type="ORF">FTX54_007265</name>
</gene>
<feature type="transmembrane region" description="Helical" evidence="1">
    <location>
        <begin position="7"/>
        <end position="26"/>
    </location>
</feature>
<sequence length="176" mass="19863">MKGNKTIIFLPLFVMAGLFIFGYFSLSDSSTLSNADLQQNIDISVSNDNPKEIAWEWGSYPADGLAGNDYIEIVFDGEVENSTLELTHADNVLFESEDWFYTDDGIAASFPTYTEEEQIIGAIGSWKVDSDTTIEAVRYYHTWAGAEIEIDEPVNLIEQLQNRIPEHHWVVEEADI</sequence>
<evidence type="ECO:0000256" key="1">
    <source>
        <dbReference type="SAM" id="Phobius"/>
    </source>
</evidence>
<keyword evidence="3" id="KW-1185">Reference proteome</keyword>
<dbReference type="EMBL" id="CP144914">
    <property type="protein sequence ID" value="WWD81334.1"/>
    <property type="molecule type" value="Genomic_DNA"/>
</dbReference>
<name>A0AAJ8LXU2_9BACI</name>
<keyword evidence="1" id="KW-1133">Transmembrane helix</keyword>
<dbReference type="AlphaFoldDB" id="A0AAJ8LXU2"/>
<protein>
    <submittedName>
        <fullName evidence="2">Uncharacterized protein</fullName>
    </submittedName>
</protein>
<dbReference type="Proteomes" id="UP000321816">
    <property type="component" value="Chromosome"/>
</dbReference>
<accession>A0AAJ8LXU2</accession>
<dbReference type="RefSeq" id="WP_338485751.1">
    <property type="nucleotide sequence ID" value="NZ_CP144914.1"/>
</dbReference>
<evidence type="ECO:0000313" key="3">
    <source>
        <dbReference type="Proteomes" id="UP000321816"/>
    </source>
</evidence>